<dbReference type="PROSITE" id="PS50937">
    <property type="entry name" value="HTH_MERR_2"/>
    <property type="match status" value="1"/>
</dbReference>
<evidence type="ECO:0000259" key="5">
    <source>
        <dbReference type="PROSITE" id="PS50937"/>
    </source>
</evidence>
<dbReference type="GO" id="GO:0003677">
    <property type="term" value="F:DNA binding"/>
    <property type="evidence" value="ECO:0007669"/>
    <property type="project" value="UniProtKB-KW"/>
</dbReference>
<evidence type="ECO:0000256" key="2">
    <source>
        <dbReference type="ARBA" id="ARBA00023015"/>
    </source>
</evidence>
<evidence type="ECO:0000313" key="6">
    <source>
        <dbReference type="EMBL" id="SEQ27659.1"/>
    </source>
</evidence>
<gene>
    <name evidence="6" type="ORF">SAMN04488000_102382</name>
</gene>
<feature type="domain" description="HTH merR-type" evidence="5">
    <location>
        <begin position="2"/>
        <end position="71"/>
    </location>
</feature>
<dbReference type="STRING" id="65499.SAMN04488000_102382"/>
<keyword evidence="4" id="KW-0804">Transcription</keyword>
<accession>A0A1H9EPT4</accession>
<dbReference type="InterPro" id="IPR009061">
    <property type="entry name" value="DNA-bd_dom_put_sf"/>
</dbReference>
<dbReference type="InterPro" id="IPR047057">
    <property type="entry name" value="MerR_fam"/>
</dbReference>
<dbReference type="Gene3D" id="1.10.1660.10">
    <property type="match status" value="1"/>
</dbReference>
<dbReference type="PANTHER" id="PTHR30204:SF69">
    <property type="entry name" value="MERR-FAMILY TRANSCRIPTIONAL REGULATOR"/>
    <property type="match status" value="1"/>
</dbReference>
<keyword evidence="1" id="KW-0678">Repressor</keyword>
<dbReference type="Gene3D" id="3.40.50.280">
    <property type="entry name" value="Cobalamin-binding domain"/>
    <property type="match status" value="1"/>
</dbReference>
<dbReference type="Pfam" id="PF13411">
    <property type="entry name" value="MerR_1"/>
    <property type="match status" value="1"/>
</dbReference>
<dbReference type="SUPFAM" id="SSF46955">
    <property type="entry name" value="Putative DNA-binding domain"/>
    <property type="match status" value="1"/>
</dbReference>
<dbReference type="CDD" id="cd01104">
    <property type="entry name" value="HTH_MlrA-CarA"/>
    <property type="match status" value="1"/>
</dbReference>
<protein>
    <submittedName>
        <fullName evidence="6">DNA-binding transcriptional regulator, MerR family</fullName>
    </submittedName>
</protein>
<keyword evidence="7" id="KW-1185">Reference proteome</keyword>
<dbReference type="SMART" id="SM00422">
    <property type="entry name" value="HTH_MERR"/>
    <property type="match status" value="1"/>
</dbReference>
<dbReference type="RefSeq" id="WP_089911580.1">
    <property type="nucleotide sequence ID" value="NZ_FOFV01000002.1"/>
</dbReference>
<dbReference type="Proteomes" id="UP000199503">
    <property type="component" value="Unassembled WGS sequence"/>
</dbReference>
<name>A0A1H9EPT4_9PSEU</name>
<evidence type="ECO:0000256" key="3">
    <source>
        <dbReference type="ARBA" id="ARBA00023125"/>
    </source>
</evidence>
<evidence type="ECO:0000256" key="4">
    <source>
        <dbReference type="ARBA" id="ARBA00023163"/>
    </source>
</evidence>
<dbReference type="AlphaFoldDB" id="A0A1H9EPT4"/>
<reference evidence="7" key="1">
    <citation type="submission" date="2016-10" db="EMBL/GenBank/DDBJ databases">
        <authorList>
            <person name="Varghese N."/>
            <person name="Submissions S."/>
        </authorList>
    </citation>
    <scope>NUCLEOTIDE SEQUENCE [LARGE SCALE GENOMIC DNA]</scope>
    <source>
        <strain evidence="7">DSM 44437</strain>
    </source>
</reference>
<keyword evidence="2" id="KW-0805">Transcription regulation</keyword>
<dbReference type="Gene3D" id="1.10.1240.10">
    <property type="entry name" value="Methionine synthase domain"/>
    <property type="match status" value="1"/>
</dbReference>
<dbReference type="GO" id="GO:0003700">
    <property type="term" value="F:DNA-binding transcription factor activity"/>
    <property type="evidence" value="ECO:0007669"/>
    <property type="project" value="InterPro"/>
</dbReference>
<dbReference type="InterPro" id="IPR036594">
    <property type="entry name" value="Meth_synthase_dom"/>
</dbReference>
<evidence type="ECO:0000256" key="1">
    <source>
        <dbReference type="ARBA" id="ARBA00022491"/>
    </source>
</evidence>
<evidence type="ECO:0000313" key="7">
    <source>
        <dbReference type="Proteomes" id="UP000199503"/>
    </source>
</evidence>
<proteinExistence type="predicted"/>
<sequence length="288" mass="30520">MTYTPRAVAAMLGIAPTTLRTWDQRYGVGPSQRSEGGHRRYEDSDVELIRRMMALTARGVTPAAAAELARRQRDRGPFRARSPLDDDIARAARLAFVTSANGLDESSMLDVAGKLIADHGVVAAWDSVFVPCLTDIGDMIAARGSGVEIEHLASASVLQAMRGVPRSTAPGPPAALLSTAPEEQHVLALEALGAALSEQDCQWRSLGARVPPRALCDAVAALRPGVTLIWAHRADLTAAVPLDELHARSDSLLAVAGPGWSGVALPSFVQRPESLTEAVELVLARTSD</sequence>
<dbReference type="EMBL" id="FOFV01000002">
    <property type="protein sequence ID" value="SEQ27659.1"/>
    <property type="molecule type" value="Genomic_DNA"/>
</dbReference>
<dbReference type="PANTHER" id="PTHR30204">
    <property type="entry name" value="REDOX-CYCLING DRUG-SENSING TRANSCRIPTIONAL ACTIVATOR SOXR"/>
    <property type="match status" value="1"/>
</dbReference>
<organism evidence="6 7">
    <name type="scientific">Lentzea albida</name>
    <dbReference type="NCBI Taxonomy" id="65499"/>
    <lineage>
        <taxon>Bacteria</taxon>
        <taxon>Bacillati</taxon>
        <taxon>Actinomycetota</taxon>
        <taxon>Actinomycetes</taxon>
        <taxon>Pseudonocardiales</taxon>
        <taxon>Pseudonocardiaceae</taxon>
        <taxon>Lentzea</taxon>
    </lineage>
</organism>
<dbReference type="OrthoDB" id="9800334at2"/>
<keyword evidence="3 6" id="KW-0238">DNA-binding</keyword>
<dbReference type="InterPro" id="IPR000551">
    <property type="entry name" value="MerR-type_HTH_dom"/>
</dbReference>